<dbReference type="OrthoDB" id="5292689at2"/>
<proteinExistence type="predicted"/>
<dbReference type="AlphaFoldDB" id="A0A558C6Z3"/>
<dbReference type="EMBL" id="VJWX01000225">
    <property type="protein sequence ID" value="TVT44560.1"/>
    <property type="molecule type" value="Genomic_DNA"/>
</dbReference>
<evidence type="ECO:0000313" key="2">
    <source>
        <dbReference type="Proteomes" id="UP000320011"/>
    </source>
</evidence>
<evidence type="ECO:0000313" key="1">
    <source>
        <dbReference type="EMBL" id="TVT44560.1"/>
    </source>
</evidence>
<reference evidence="1 2" key="2">
    <citation type="submission" date="2019-08" db="EMBL/GenBank/DDBJ databases">
        <title>Amycolatopsis acidicola sp. nov., isolated from peat swamp forest soil.</title>
        <authorList>
            <person name="Srisuk N."/>
        </authorList>
    </citation>
    <scope>NUCLEOTIDE SEQUENCE [LARGE SCALE GENOMIC DNA]</scope>
    <source>
        <strain evidence="1 2">TBRC 6029</strain>
    </source>
</reference>
<gene>
    <name evidence="1" type="ORF">FNH05_21295</name>
</gene>
<protein>
    <submittedName>
        <fullName evidence="1">Uncharacterized protein</fullName>
    </submittedName>
</protein>
<name>A0A558C6Z3_9PSEU</name>
<accession>A0A558C6Z3</accession>
<comment type="caution">
    <text evidence="1">The sequence shown here is derived from an EMBL/GenBank/DDBJ whole genome shotgun (WGS) entry which is preliminary data.</text>
</comment>
<dbReference type="Proteomes" id="UP000320011">
    <property type="component" value="Unassembled WGS sequence"/>
</dbReference>
<sequence length="105" mass="10488">MGEVDRVAARGGRGGLANLHTTCAKVDAASTDVINGFAKLDVAGMWGERGVKNIGSSGLYSPDDGPAAARGLQEVENGNSANGVVFCGRGVVVSVVGRAGGMRLG</sequence>
<organism evidence="1 2">
    <name type="scientific">Amycolatopsis rhizosphaerae</name>
    <dbReference type="NCBI Taxonomy" id="2053003"/>
    <lineage>
        <taxon>Bacteria</taxon>
        <taxon>Bacillati</taxon>
        <taxon>Actinomycetota</taxon>
        <taxon>Actinomycetes</taxon>
        <taxon>Pseudonocardiales</taxon>
        <taxon>Pseudonocardiaceae</taxon>
        <taxon>Amycolatopsis</taxon>
    </lineage>
</organism>
<dbReference type="RefSeq" id="WP_144590471.1">
    <property type="nucleotide sequence ID" value="NZ_VJWX01000225.1"/>
</dbReference>
<keyword evidence="2" id="KW-1185">Reference proteome</keyword>
<reference evidence="1 2" key="1">
    <citation type="submission" date="2019-07" db="EMBL/GenBank/DDBJ databases">
        <authorList>
            <person name="Duangmal K."/>
            <person name="Teo W.F.A."/>
        </authorList>
    </citation>
    <scope>NUCLEOTIDE SEQUENCE [LARGE SCALE GENOMIC DNA]</scope>
    <source>
        <strain evidence="1 2">TBRC 6029</strain>
    </source>
</reference>